<dbReference type="HOGENOM" id="CLU_2702717_0_0_0"/>
<reference evidence="1 2" key="2">
    <citation type="journal article" date="2010" name="Stand. Genomic Sci.">
        <title>Complete genome sequence of Sebaldella termitidis type strain (NCTC 11300).</title>
        <authorList>
            <person name="Harmon-Smith M."/>
            <person name="Celia L."/>
            <person name="Chertkov O."/>
            <person name="Lapidus A."/>
            <person name="Copeland A."/>
            <person name="Glavina Del Rio T."/>
            <person name="Nolan M."/>
            <person name="Lucas S."/>
            <person name="Tice H."/>
            <person name="Cheng J.F."/>
            <person name="Han C."/>
            <person name="Detter J.C."/>
            <person name="Bruce D."/>
            <person name="Goodwin L."/>
            <person name="Pitluck S."/>
            <person name="Pati A."/>
            <person name="Liolios K."/>
            <person name="Ivanova N."/>
            <person name="Mavromatis K."/>
            <person name="Mikhailova N."/>
            <person name="Chen A."/>
            <person name="Palaniappan K."/>
            <person name="Land M."/>
            <person name="Hauser L."/>
            <person name="Chang Y.J."/>
            <person name="Jeffries C.D."/>
            <person name="Brettin T."/>
            <person name="Goker M."/>
            <person name="Beck B."/>
            <person name="Bristow J."/>
            <person name="Eisen J.A."/>
            <person name="Markowitz V."/>
            <person name="Hugenholtz P."/>
            <person name="Kyrpides N.C."/>
            <person name="Klenk H.P."/>
            <person name="Chen F."/>
        </authorList>
    </citation>
    <scope>NUCLEOTIDE SEQUENCE [LARGE SCALE GENOMIC DNA]</scope>
    <source>
        <strain evidence="2">ATCC 33386 / NCTC 11300</strain>
    </source>
</reference>
<sequence>MSLDVLEIKFKNKDLLVVHDVKSTIMLQEYCSFIVKAASVFKYNNKVVKNYTFNLAKIETIKKNNKLIYLEKC</sequence>
<accession>D1AR24</accession>
<protein>
    <submittedName>
        <fullName evidence="1">Uncharacterized protein</fullName>
    </submittedName>
</protein>
<organism evidence="1 2">
    <name type="scientific">Sebaldella termitidis (strain ATCC 33386 / NCTC 11300)</name>
    <dbReference type="NCBI Taxonomy" id="526218"/>
    <lineage>
        <taxon>Bacteria</taxon>
        <taxon>Fusobacteriati</taxon>
        <taxon>Fusobacteriota</taxon>
        <taxon>Fusobacteriia</taxon>
        <taxon>Fusobacteriales</taxon>
        <taxon>Leptotrichiaceae</taxon>
        <taxon>Sebaldella</taxon>
    </lineage>
</organism>
<evidence type="ECO:0000313" key="1">
    <source>
        <dbReference type="EMBL" id="ACZ07712.1"/>
    </source>
</evidence>
<reference evidence="2" key="1">
    <citation type="submission" date="2009-09" db="EMBL/GenBank/DDBJ databases">
        <title>The complete chromosome of Sebaldella termitidis ATCC 33386.</title>
        <authorList>
            <consortium name="US DOE Joint Genome Institute (JGI-PGF)"/>
            <person name="Lucas S."/>
            <person name="Copeland A."/>
            <person name="Lapidus A."/>
            <person name="Glavina del Rio T."/>
            <person name="Dalin E."/>
            <person name="Tice H."/>
            <person name="Bruce D."/>
            <person name="Goodwin L."/>
            <person name="Pitluck S."/>
            <person name="Kyrpides N."/>
            <person name="Mavromatis K."/>
            <person name="Ivanova N."/>
            <person name="Mikhailova N."/>
            <person name="Sims D."/>
            <person name="Meincke L."/>
            <person name="Brettin T."/>
            <person name="Detter J.C."/>
            <person name="Han C."/>
            <person name="Larimer F."/>
            <person name="Land M."/>
            <person name="Hauser L."/>
            <person name="Markowitz V."/>
            <person name="Cheng J.F."/>
            <person name="Hugenholtz P."/>
            <person name="Woyke T."/>
            <person name="Wu D."/>
            <person name="Eisen J.A."/>
        </authorList>
    </citation>
    <scope>NUCLEOTIDE SEQUENCE [LARGE SCALE GENOMIC DNA]</scope>
    <source>
        <strain evidence="2">ATCC 33386 / NCTC 11300</strain>
    </source>
</reference>
<evidence type="ECO:0000313" key="2">
    <source>
        <dbReference type="Proteomes" id="UP000000845"/>
    </source>
</evidence>
<dbReference type="STRING" id="526218.Sterm_0840"/>
<proteinExistence type="predicted"/>
<dbReference type="RefSeq" id="WP_012860308.1">
    <property type="nucleotide sequence ID" value="NC_013517.1"/>
</dbReference>
<gene>
    <name evidence="1" type="ordered locus">Sterm_0840</name>
</gene>
<dbReference type="EMBL" id="CP001739">
    <property type="protein sequence ID" value="ACZ07712.1"/>
    <property type="molecule type" value="Genomic_DNA"/>
</dbReference>
<name>D1AR24_SEBTE</name>
<dbReference type="AlphaFoldDB" id="D1AR24"/>
<dbReference type="Proteomes" id="UP000000845">
    <property type="component" value="Chromosome"/>
</dbReference>
<dbReference type="KEGG" id="str:Sterm_0840"/>
<keyword evidence="2" id="KW-1185">Reference proteome</keyword>